<keyword evidence="4" id="KW-0808">Transferase</keyword>
<evidence type="ECO:0000313" key="4">
    <source>
        <dbReference type="EMBL" id="EDW92068.1"/>
    </source>
</evidence>
<dbReference type="SMART" id="SM00703">
    <property type="entry name" value="NRF"/>
    <property type="match status" value="1"/>
</dbReference>
<feature type="domain" description="Nose resistant-to-fluoxetine protein N-terminal" evidence="3">
    <location>
        <begin position="89"/>
        <end position="232"/>
    </location>
</feature>
<dbReference type="GO" id="GO:0016747">
    <property type="term" value="F:acyltransferase activity, transferring groups other than amino-acyl groups"/>
    <property type="evidence" value="ECO:0007669"/>
    <property type="project" value="InterPro"/>
</dbReference>
<organism evidence="4 5">
    <name type="scientific">Drosophila yakuba</name>
    <name type="common">Fruit fly</name>
    <dbReference type="NCBI Taxonomy" id="7245"/>
    <lineage>
        <taxon>Eukaryota</taxon>
        <taxon>Metazoa</taxon>
        <taxon>Ecdysozoa</taxon>
        <taxon>Arthropoda</taxon>
        <taxon>Hexapoda</taxon>
        <taxon>Insecta</taxon>
        <taxon>Pterygota</taxon>
        <taxon>Neoptera</taxon>
        <taxon>Endopterygota</taxon>
        <taxon>Diptera</taxon>
        <taxon>Brachycera</taxon>
        <taxon>Muscomorpha</taxon>
        <taxon>Ephydroidea</taxon>
        <taxon>Drosophilidae</taxon>
        <taxon>Drosophila</taxon>
        <taxon>Sophophora</taxon>
    </lineage>
</organism>
<feature type="transmembrane region" description="Helical" evidence="1">
    <location>
        <begin position="338"/>
        <end position="357"/>
    </location>
</feature>
<dbReference type="InterPro" id="IPR002656">
    <property type="entry name" value="Acyl_transf_3_dom"/>
</dbReference>
<dbReference type="InterPro" id="IPR052728">
    <property type="entry name" value="O2_lipid_transport_reg"/>
</dbReference>
<feature type="transmembrane region" description="Helical" evidence="1">
    <location>
        <begin position="377"/>
        <end position="401"/>
    </location>
</feature>
<accession>B4P7C3</accession>
<gene>
    <name evidence="4" type="primary">Dyak\GE11715</name>
    <name evidence="4" type="synonym">dyak_GLEANR_12024</name>
    <name evidence="4" type="synonym">GE11715</name>
    <name evidence="4" type="ORF">Dyak_GE11715</name>
</gene>
<reference evidence="4 5" key="2">
    <citation type="journal article" date="2007" name="PLoS Biol.">
        <title>Principles of genome evolution in the Drosophila melanogaster species group.</title>
        <authorList>
            <person name="Ranz J.M."/>
            <person name="Maurin D."/>
            <person name="Chan Y.S."/>
            <person name="von Grotthuss M."/>
            <person name="Hillier L.W."/>
            <person name="Roote J."/>
            <person name="Ashburner M."/>
            <person name="Bergman C.M."/>
        </authorList>
    </citation>
    <scope>NUCLEOTIDE SEQUENCE [LARGE SCALE GENOMIC DNA]</scope>
    <source>
        <strain evidence="5">Tai18E2 / Tucson 14021-0261.01</strain>
    </source>
</reference>
<proteinExistence type="predicted"/>
<name>B4P7C3_DROYA</name>
<keyword evidence="2" id="KW-0732">Signal</keyword>
<feature type="chain" id="PRO_5002821010" description="Nose resistant-to-fluoxetine protein N-terminal domain-containing protein" evidence="2">
    <location>
        <begin position="23"/>
        <end position="737"/>
    </location>
</feature>
<protein>
    <recommendedName>
        <fullName evidence="3">Nose resistant-to-fluoxetine protein N-terminal domain-containing protein</fullName>
    </recommendedName>
</protein>
<dbReference type="Pfam" id="PF01757">
    <property type="entry name" value="Acyl_transf_3"/>
    <property type="match status" value="1"/>
</dbReference>
<feature type="transmembrane region" description="Helical" evidence="1">
    <location>
        <begin position="694"/>
        <end position="718"/>
    </location>
</feature>
<feature type="transmembrane region" description="Helical" evidence="1">
    <location>
        <begin position="557"/>
        <end position="576"/>
    </location>
</feature>
<evidence type="ECO:0000256" key="1">
    <source>
        <dbReference type="SAM" id="Phobius"/>
    </source>
</evidence>
<keyword evidence="4" id="KW-0012">Acyltransferase</keyword>
<dbReference type="PANTHER" id="PTHR11161">
    <property type="entry name" value="O-ACYLTRANSFERASE"/>
    <property type="match status" value="1"/>
</dbReference>
<keyword evidence="5" id="KW-1185">Reference proteome</keyword>
<dbReference type="PANTHER" id="PTHR11161:SF15">
    <property type="entry name" value="GH19286P-RELATED"/>
    <property type="match status" value="1"/>
</dbReference>
<feature type="transmembrane region" description="Helical" evidence="1">
    <location>
        <begin position="430"/>
        <end position="451"/>
    </location>
</feature>
<feature type="transmembrane region" description="Helical" evidence="1">
    <location>
        <begin position="662"/>
        <end position="682"/>
    </location>
</feature>
<dbReference type="InterPro" id="IPR006621">
    <property type="entry name" value="Nose-resist-to-fluoxetine_N"/>
</dbReference>
<dbReference type="OMA" id="LIFHVVW"/>
<dbReference type="AlphaFoldDB" id="B4P7C3"/>
<feature type="transmembrane region" description="Helical" evidence="1">
    <location>
        <begin position="518"/>
        <end position="537"/>
    </location>
</feature>
<sequence length="737" mass="84252">MKTHWRSVLIISIWILLATADAAVNETTLRRHRFEYGFLNGSLELSTEVMSADIRGKEGNAIQSPHELHLTRSSVIFGLTKVANESNVSPSCHAHLKQVQRGILTRQPWAMKVLDASGSKPSGFVFGQNYWLGSRDGCEGVRRPVGITLSRNYERVMHYSILTQGAPFGMDYRVIYMRHRSPWQVEIKVMSEQVLHIGLCLPSSCGSEEVKQLARDYVAGDSFAEDDMFDMKPEVLYMKDLQLSECFYQRLSFRLVVAAILVTGALMLCAQQVRMAKNADEPDTGLAPVESELWQALDTLLKWQPFQNFVSCFDVANNWRKMSAMRENQPGEIPIMNGLRSVCAIWILIFHVVWYMYFTVHNKTVLLSYAEHVFFQYVSTAPLLVDVFFTISGFLQTYNFLRNEKQLEAVRRNGLWGNVKLFGKLLFHRYLRLGPLYLVVMGSVDLAYAYIGDVSVFHINERNDELCQQHWWRNLLFIQNLFDHREMCANWSWSLACDMQFFLLANIVLIIYAKRPKLAKAITLTGLMATITWSYGIGIAKNFEFSFDSTYATGTQIYTSPFVRVLPYIVGAIAAWYYQEQRLQVSELSERRIRRWWHLSLKVFVGCIYSTVKRDLGYLITISLFVLGRVLFSLTVCWMIVGSASGTGVWWSRLLEAKVFQHLNRLSYGIYLLNPLVIALVYSLTSTSSAVDPFLLSVICCGFTMTVYLASIVFSLAFELPYSNLSNLLLKGKPKTS</sequence>
<dbReference type="HOGENOM" id="CLU_007874_3_0_1"/>
<feature type="transmembrane region" description="Helical" evidence="1">
    <location>
        <begin position="491"/>
        <end position="511"/>
    </location>
</feature>
<dbReference type="eggNOG" id="KOG3700">
    <property type="taxonomic scope" value="Eukaryota"/>
</dbReference>
<evidence type="ECO:0000313" key="5">
    <source>
        <dbReference type="Proteomes" id="UP000002282"/>
    </source>
</evidence>
<feature type="signal peptide" evidence="2">
    <location>
        <begin position="1"/>
        <end position="22"/>
    </location>
</feature>
<dbReference type="KEGG" id="dya:Dyak_GE11715"/>
<evidence type="ECO:0000259" key="3">
    <source>
        <dbReference type="SMART" id="SM00703"/>
    </source>
</evidence>
<reference evidence="4 5" key="1">
    <citation type="journal article" date="2007" name="Nature">
        <title>Evolution of genes and genomes on the Drosophila phylogeny.</title>
        <authorList>
            <consortium name="Drosophila 12 Genomes Consortium"/>
            <person name="Clark A.G."/>
            <person name="Eisen M.B."/>
            <person name="Smith D.R."/>
            <person name="Bergman C.M."/>
            <person name="Oliver B."/>
            <person name="Markow T.A."/>
            <person name="Kaufman T.C."/>
            <person name="Kellis M."/>
            <person name="Gelbart W."/>
            <person name="Iyer V.N."/>
            <person name="Pollard D.A."/>
            <person name="Sackton T.B."/>
            <person name="Larracuente A.M."/>
            <person name="Singh N.D."/>
            <person name="Abad J.P."/>
            <person name="Abt D.N."/>
            <person name="Adryan B."/>
            <person name="Aguade M."/>
            <person name="Akashi H."/>
            <person name="Anderson W.W."/>
            <person name="Aquadro C.F."/>
            <person name="Ardell D.H."/>
            <person name="Arguello R."/>
            <person name="Artieri C.G."/>
            <person name="Barbash D.A."/>
            <person name="Barker D."/>
            <person name="Barsanti P."/>
            <person name="Batterham P."/>
            <person name="Batzoglou S."/>
            <person name="Begun D."/>
            <person name="Bhutkar A."/>
            <person name="Blanco E."/>
            <person name="Bosak S.A."/>
            <person name="Bradley R.K."/>
            <person name="Brand A.D."/>
            <person name="Brent M.R."/>
            <person name="Brooks A.N."/>
            <person name="Brown R.H."/>
            <person name="Butlin R.K."/>
            <person name="Caggese C."/>
            <person name="Calvi B.R."/>
            <person name="Bernardo de Carvalho A."/>
            <person name="Caspi A."/>
            <person name="Castrezana S."/>
            <person name="Celniker S.E."/>
            <person name="Chang J.L."/>
            <person name="Chapple C."/>
            <person name="Chatterji S."/>
            <person name="Chinwalla A."/>
            <person name="Civetta A."/>
            <person name="Clifton S.W."/>
            <person name="Comeron J.M."/>
            <person name="Costello J.C."/>
            <person name="Coyne J.A."/>
            <person name="Daub J."/>
            <person name="David R.G."/>
            <person name="Delcher A.L."/>
            <person name="Delehaunty K."/>
            <person name="Do C.B."/>
            <person name="Ebling H."/>
            <person name="Edwards K."/>
            <person name="Eickbush T."/>
            <person name="Evans J.D."/>
            <person name="Filipski A."/>
            <person name="Findeiss S."/>
            <person name="Freyhult E."/>
            <person name="Fulton L."/>
            <person name="Fulton R."/>
            <person name="Garcia A.C."/>
            <person name="Gardiner A."/>
            <person name="Garfield D.A."/>
            <person name="Garvin B.E."/>
            <person name="Gibson G."/>
            <person name="Gilbert D."/>
            <person name="Gnerre S."/>
            <person name="Godfrey J."/>
            <person name="Good R."/>
            <person name="Gotea V."/>
            <person name="Gravely B."/>
            <person name="Greenberg A.J."/>
            <person name="Griffiths-Jones S."/>
            <person name="Gross S."/>
            <person name="Guigo R."/>
            <person name="Gustafson E.A."/>
            <person name="Haerty W."/>
            <person name="Hahn M.W."/>
            <person name="Halligan D.L."/>
            <person name="Halpern A.L."/>
            <person name="Halter G.M."/>
            <person name="Han M.V."/>
            <person name="Heger A."/>
            <person name="Hillier L."/>
            <person name="Hinrichs A.S."/>
            <person name="Holmes I."/>
            <person name="Hoskins R.A."/>
            <person name="Hubisz M.J."/>
            <person name="Hultmark D."/>
            <person name="Huntley M.A."/>
            <person name="Jaffe D.B."/>
            <person name="Jagadeeshan S."/>
            <person name="Jeck W.R."/>
            <person name="Johnson J."/>
            <person name="Jones C.D."/>
            <person name="Jordan W.C."/>
            <person name="Karpen G.H."/>
            <person name="Kataoka E."/>
            <person name="Keightley P.D."/>
            <person name="Kheradpour P."/>
            <person name="Kirkness E.F."/>
            <person name="Koerich L.B."/>
            <person name="Kristiansen K."/>
            <person name="Kudrna D."/>
            <person name="Kulathinal R.J."/>
            <person name="Kumar S."/>
            <person name="Kwok R."/>
            <person name="Lander E."/>
            <person name="Langley C.H."/>
            <person name="Lapoint R."/>
            <person name="Lazzaro B.P."/>
            <person name="Lee S.J."/>
            <person name="Levesque L."/>
            <person name="Li R."/>
            <person name="Lin C.F."/>
            <person name="Lin M.F."/>
            <person name="Lindblad-Toh K."/>
            <person name="Llopart A."/>
            <person name="Long M."/>
            <person name="Low L."/>
            <person name="Lozovsky E."/>
            <person name="Lu J."/>
            <person name="Luo M."/>
            <person name="Machado C.A."/>
            <person name="Makalowski W."/>
            <person name="Marzo M."/>
            <person name="Matsuda M."/>
            <person name="Matzkin L."/>
            <person name="McAllister B."/>
            <person name="McBride C.S."/>
            <person name="McKernan B."/>
            <person name="McKernan K."/>
            <person name="Mendez-Lago M."/>
            <person name="Minx P."/>
            <person name="Mollenhauer M.U."/>
            <person name="Montooth K."/>
            <person name="Mount S.M."/>
            <person name="Mu X."/>
            <person name="Myers E."/>
            <person name="Negre B."/>
            <person name="Newfeld S."/>
            <person name="Nielsen R."/>
            <person name="Noor M.A."/>
            <person name="O'Grady P."/>
            <person name="Pachter L."/>
            <person name="Papaceit M."/>
            <person name="Parisi M.J."/>
            <person name="Parisi M."/>
            <person name="Parts L."/>
            <person name="Pedersen J.S."/>
            <person name="Pesole G."/>
            <person name="Phillippy A.M."/>
            <person name="Ponting C.P."/>
            <person name="Pop M."/>
            <person name="Porcelli D."/>
            <person name="Powell J.R."/>
            <person name="Prohaska S."/>
            <person name="Pruitt K."/>
            <person name="Puig M."/>
            <person name="Quesneville H."/>
            <person name="Ram K.R."/>
            <person name="Rand D."/>
            <person name="Rasmussen M.D."/>
            <person name="Reed L.K."/>
            <person name="Reenan R."/>
            <person name="Reily A."/>
            <person name="Remington K.A."/>
            <person name="Rieger T.T."/>
            <person name="Ritchie M.G."/>
            <person name="Robin C."/>
            <person name="Rogers Y.H."/>
            <person name="Rohde C."/>
            <person name="Rozas J."/>
            <person name="Rubenfield M.J."/>
            <person name="Ruiz A."/>
            <person name="Russo S."/>
            <person name="Salzberg S.L."/>
            <person name="Sanchez-Gracia A."/>
            <person name="Saranga D.J."/>
            <person name="Sato H."/>
            <person name="Schaeffer S.W."/>
            <person name="Schatz M.C."/>
            <person name="Schlenke T."/>
            <person name="Schwartz R."/>
            <person name="Segarra C."/>
            <person name="Singh R.S."/>
            <person name="Sirot L."/>
            <person name="Sirota M."/>
            <person name="Sisneros N.B."/>
            <person name="Smith C.D."/>
            <person name="Smith T.F."/>
            <person name="Spieth J."/>
            <person name="Stage D.E."/>
            <person name="Stark A."/>
            <person name="Stephan W."/>
            <person name="Strausberg R.L."/>
            <person name="Strempel S."/>
            <person name="Sturgill D."/>
            <person name="Sutton G."/>
            <person name="Sutton G.G."/>
            <person name="Tao W."/>
            <person name="Teichmann S."/>
            <person name="Tobari Y.N."/>
            <person name="Tomimura Y."/>
            <person name="Tsolas J.M."/>
            <person name="Valente V.L."/>
            <person name="Venter E."/>
            <person name="Venter J.C."/>
            <person name="Vicario S."/>
            <person name="Vieira F.G."/>
            <person name="Vilella A.J."/>
            <person name="Villasante A."/>
            <person name="Walenz B."/>
            <person name="Wang J."/>
            <person name="Wasserman M."/>
            <person name="Watts T."/>
            <person name="Wilson D."/>
            <person name="Wilson R.K."/>
            <person name="Wing R.A."/>
            <person name="Wolfner M.F."/>
            <person name="Wong A."/>
            <person name="Wong G.K."/>
            <person name="Wu C.I."/>
            <person name="Wu G."/>
            <person name="Yamamoto D."/>
            <person name="Yang H.P."/>
            <person name="Yang S.P."/>
            <person name="Yorke J.A."/>
            <person name="Yoshida K."/>
            <person name="Zdobnov E."/>
            <person name="Zhang P."/>
            <person name="Zhang Y."/>
            <person name="Zimin A.V."/>
            <person name="Baldwin J."/>
            <person name="Abdouelleil A."/>
            <person name="Abdulkadir J."/>
            <person name="Abebe A."/>
            <person name="Abera B."/>
            <person name="Abreu J."/>
            <person name="Acer S.C."/>
            <person name="Aftuck L."/>
            <person name="Alexander A."/>
            <person name="An P."/>
            <person name="Anderson E."/>
            <person name="Anderson S."/>
            <person name="Arachi H."/>
            <person name="Azer M."/>
            <person name="Bachantsang P."/>
            <person name="Barry A."/>
            <person name="Bayul T."/>
            <person name="Berlin A."/>
            <person name="Bessette D."/>
            <person name="Bloom T."/>
            <person name="Blye J."/>
            <person name="Boguslavskiy L."/>
            <person name="Bonnet C."/>
            <person name="Boukhgalter B."/>
            <person name="Bourzgui I."/>
            <person name="Brown A."/>
            <person name="Cahill P."/>
            <person name="Channer S."/>
            <person name="Cheshatsang Y."/>
            <person name="Chuda L."/>
            <person name="Citroen M."/>
            <person name="Collymore A."/>
            <person name="Cooke P."/>
            <person name="Costello M."/>
            <person name="D'Aco K."/>
            <person name="Daza R."/>
            <person name="De Haan G."/>
            <person name="DeGray S."/>
            <person name="DeMaso C."/>
            <person name="Dhargay N."/>
            <person name="Dooley K."/>
            <person name="Dooley E."/>
            <person name="Doricent M."/>
            <person name="Dorje P."/>
            <person name="Dorjee K."/>
            <person name="Dupes A."/>
            <person name="Elong R."/>
            <person name="Falk J."/>
            <person name="Farina A."/>
            <person name="Faro S."/>
            <person name="Ferguson D."/>
            <person name="Fisher S."/>
            <person name="Foley C.D."/>
            <person name="Franke A."/>
            <person name="Friedrich D."/>
            <person name="Gadbois L."/>
            <person name="Gearin G."/>
            <person name="Gearin C.R."/>
            <person name="Giannoukos G."/>
            <person name="Goode T."/>
            <person name="Graham J."/>
            <person name="Grandbois E."/>
            <person name="Grewal S."/>
            <person name="Gyaltsen K."/>
            <person name="Hafez N."/>
            <person name="Hagos B."/>
            <person name="Hall J."/>
            <person name="Henson C."/>
            <person name="Hollinger A."/>
            <person name="Honan T."/>
            <person name="Huard M.D."/>
            <person name="Hughes L."/>
            <person name="Hurhula B."/>
            <person name="Husby M.E."/>
            <person name="Kamat A."/>
            <person name="Kanga B."/>
            <person name="Kashin S."/>
            <person name="Khazanovich D."/>
            <person name="Kisner P."/>
            <person name="Lance K."/>
            <person name="Lara M."/>
            <person name="Lee W."/>
            <person name="Lennon N."/>
            <person name="Letendre F."/>
            <person name="LeVine R."/>
            <person name="Lipovsky A."/>
            <person name="Liu X."/>
            <person name="Liu J."/>
            <person name="Liu S."/>
            <person name="Lokyitsang T."/>
            <person name="Lokyitsang Y."/>
            <person name="Lubonja R."/>
            <person name="Lui A."/>
            <person name="MacDonald P."/>
            <person name="Magnisalis V."/>
            <person name="Maru K."/>
            <person name="Matthews C."/>
            <person name="McCusker W."/>
            <person name="McDonough S."/>
            <person name="Mehta T."/>
            <person name="Meldrim J."/>
            <person name="Meneus L."/>
            <person name="Mihai O."/>
            <person name="Mihalev A."/>
            <person name="Mihova T."/>
            <person name="Mittelman R."/>
            <person name="Mlenga V."/>
            <person name="Montmayeur A."/>
            <person name="Mulrain L."/>
            <person name="Navidi A."/>
            <person name="Naylor J."/>
            <person name="Negash T."/>
            <person name="Nguyen T."/>
            <person name="Nguyen N."/>
            <person name="Nicol R."/>
            <person name="Norbu C."/>
            <person name="Norbu N."/>
            <person name="Novod N."/>
            <person name="O'Neill B."/>
            <person name="Osman S."/>
            <person name="Markiewicz E."/>
            <person name="Oyono O.L."/>
            <person name="Patti C."/>
            <person name="Phunkhang P."/>
            <person name="Pierre F."/>
            <person name="Priest M."/>
            <person name="Raghuraman S."/>
            <person name="Rege F."/>
            <person name="Reyes R."/>
            <person name="Rise C."/>
            <person name="Rogov P."/>
            <person name="Ross K."/>
            <person name="Ryan E."/>
            <person name="Settipalli S."/>
            <person name="Shea T."/>
            <person name="Sherpa N."/>
            <person name="Shi L."/>
            <person name="Shih D."/>
            <person name="Sparrow T."/>
            <person name="Spaulding J."/>
            <person name="Stalker J."/>
            <person name="Stange-Thomann N."/>
            <person name="Stavropoulos S."/>
            <person name="Stone C."/>
            <person name="Strader C."/>
            <person name="Tesfaye S."/>
            <person name="Thomson T."/>
            <person name="Thoulutsang Y."/>
            <person name="Thoulutsang D."/>
            <person name="Topham K."/>
            <person name="Topping I."/>
            <person name="Tsamla T."/>
            <person name="Vassiliev H."/>
            <person name="Vo A."/>
            <person name="Wangchuk T."/>
            <person name="Wangdi T."/>
            <person name="Weiand M."/>
            <person name="Wilkinson J."/>
            <person name="Wilson A."/>
            <person name="Yadav S."/>
            <person name="Young G."/>
            <person name="Yu Q."/>
            <person name="Zembek L."/>
            <person name="Zhong D."/>
            <person name="Zimmer A."/>
            <person name="Zwirko Z."/>
            <person name="Jaffe D.B."/>
            <person name="Alvarez P."/>
            <person name="Brockman W."/>
            <person name="Butler J."/>
            <person name="Chin C."/>
            <person name="Gnerre S."/>
            <person name="Grabherr M."/>
            <person name="Kleber M."/>
            <person name="Mauceli E."/>
            <person name="MacCallum I."/>
        </authorList>
    </citation>
    <scope>NUCLEOTIDE SEQUENCE [LARGE SCALE GENOMIC DNA]</scope>
    <source>
        <strain evidence="5">Tai18E2 / Tucson 14021-0261.01</strain>
    </source>
</reference>
<dbReference type="EMBL" id="CM000158">
    <property type="protein sequence ID" value="EDW92068.1"/>
    <property type="molecule type" value="Genomic_DNA"/>
</dbReference>
<dbReference type="PhylomeDB" id="B4P7C3"/>
<feature type="transmembrane region" description="Helical" evidence="1">
    <location>
        <begin position="251"/>
        <end position="270"/>
    </location>
</feature>
<dbReference type="OrthoDB" id="207378at2759"/>
<keyword evidence="1" id="KW-0812">Transmembrane</keyword>
<evidence type="ECO:0000256" key="2">
    <source>
        <dbReference type="SAM" id="SignalP"/>
    </source>
</evidence>
<feature type="transmembrane region" description="Helical" evidence="1">
    <location>
        <begin position="618"/>
        <end position="641"/>
    </location>
</feature>
<keyword evidence="1" id="KW-0472">Membrane</keyword>
<dbReference type="Proteomes" id="UP000002282">
    <property type="component" value="Chromosome 2R"/>
</dbReference>
<dbReference type="Pfam" id="PF20146">
    <property type="entry name" value="NRF"/>
    <property type="match status" value="1"/>
</dbReference>
<keyword evidence="1" id="KW-1133">Transmembrane helix</keyword>